<dbReference type="OrthoDB" id="2970872at2"/>
<keyword evidence="1" id="KW-0175">Coiled coil</keyword>
<evidence type="ECO:0008006" key="4">
    <source>
        <dbReference type="Google" id="ProtNLM"/>
    </source>
</evidence>
<dbReference type="STRING" id="217031.ABB05_16165"/>
<dbReference type="InterPro" id="IPR019668">
    <property type="entry name" value="Uncharacterised_YtzC"/>
</dbReference>
<accession>A0A177ZKX2</accession>
<dbReference type="Proteomes" id="UP000077881">
    <property type="component" value="Unassembled WGS sequence"/>
</dbReference>
<dbReference type="RefSeq" id="WP_057982151.1">
    <property type="nucleotide sequence ID" value="NZ_LDJR01000057.1"/>
</dbReference>
<comment type="caution">
    <text evidence="2">The sequence shown here is derived from an EMBL/GenBank/DDBJ whole genome shotgun (WGS) entry which is preliminary data.</text>
</comment>
<evidence type="ECO:0000256" key="1">
    <source>
        <dbReference type="SAM" id="Coils"/>
    </source>
</evidence>
<protein>
    <recommendedName>
        <fullName evidence="4">DUF2524 family protein</fullName>
    </recommendedName>
</protein>
<dbReference type="Pfam" id="PF10732">
    <property type="entry name" value="DUF2524"/>
    <property type="match status" value="1"/>
</dbReference>
<dbReference type="AlphaFoldDB" id="A0A177ZKX2"/>
<evidence type="ECO:0000313" key="2">
    <source>
        <dbReference type="EMBL" id="OAK68099.1"/>
    </source>
</evidence>
<keyword evidence="3" id="KW-1185">Reference proteome</keyword>
<name>A0A177ZKX2_9BACI</name>
<dbReference type="EMBL" id="LDJR01000057">
    <property type="protein sequence ID" value="OAK68099.1"/>
    <property type="molecule type" value="Genomic_DNA"/>
</dbReference>
<gene>
    <name evidence="2" type="ORF">ABB05_16165</name>
</gene>
<evidence type="ECO:0000313" key="3">
    <source>
        <dbReference type="Proteomes" id="UP000077881"/>
    </source>
</evidence>
<proteinExistence type="predicted"/>
<dbReference type="PATRIC" id="fig|217031.6.peg.3494"/>
<feature type="coiled-coil region" evidence="1">
    <location>
        <begin position="11"/>
        <end position="88"/>
    </location>
</feature>
<sequence>MATRQSVEDCMNRCEDAILYANEQLDEALRQGFYQDAEFSEAQAGLEQAVMELEKLKDSSNAQQREQLDRTRLKVQQLQNQMILQNQERPPYGTMM</sequence>
<organism evidence="2 3">
    <name type="scientific">Lederbergia galactosidilytica</name>
    <dbReference type="NCBI Taxonomy" id="217031"/>
    <lineage>
        <taxon>Bacteria</taxon>
        <taxon>Bacillati</taxon>
        <taxon>Bacillota</taxon>
        <taxon>Bacilli</taxon>
        <taxon>Bacillales</taxon>
        <taxon>Bacillaceae</taxon>
        <taxon>Lederbergia</taxon>
    </lineage>
</organism>
<reference evidence="2 3" key="1">
    <citation type="submission" date="2015-05" db="EMBL/GenBank/DDBJ databases">
        <title>Comparison of genome.</title>
        <authorList>
            <person name="Zheng Z."/>
            <person name="Sun M."/>
        </authorList>
    </citation>
    <scope>NUCLEOTIDE SEQUENCE [LARGE SCALE GENOMIC DNA]</scope>
    <source>
        <strain evidence="2 3">G25-74</strain>
    </source>
</reference>